<organism evidence="1">
    <name type="scientific">Magallana gigas</name>
    <name type="common">Pacific oyster</name>
    <name type="synonym">Crassostrea gigas</name>
    <dbReference type="NCBI Taxonomy" id="29159"/>
    <lineage>
        <taxon>Eukaryota</taxon>
        <taxon>Metazoa</taxon>
        <taxon>Spiralia</taxon>
        <taxon>Lophotrochozoa</taxon>
        <taxon>Mollusca</taxon>
        <taxon>Bivalvia</taxon>
        <taxon>Autobranchia</taxon>
        <taxon>Pteriomorphia</taxon>
        <taxon>Ostreida</taxon>
        <taxon>Ostreoidea</taxon>
        <taxon>Ostreidae</taxon>
        <taxon>Magallana</taxon>
    </lineage>
</organism>
<gene>
    <name evidence="1" type="ORF">CGI_10002854</name>
</gene>
<dbReference type="HOGENOM" id="CLU_2981098_0_0_1"/>
<accession>K1QF14</accession>
<dbReference type="InParanoid" id="K1QF14"/>
<name>K1QF14_MAGGI</name>
<sequence length="58" mass="6828">MACNNFQEMVAEIQEVIKNPKSLNCHKLMKHCFKKLGSFPTTRIEKMRQECLMRVGEQ</sequence>
<evidence type="ECO:0000313" key="1">
    <source>
        <dbReference type="EMBL" id="EKC29709.1"/>
    </source>
</evidence>
<protein>
    <submittedName>
        <fullName evidence="1">Uncharacterized protein</fullName>
    </submittedName>
</protein>
<reference evidence="1" key="1">
    <citation type="journal article" date="2012" name="Nature">
        <title>The oyster genome reveals stress adaptation and complexity of shell formation.</title>
        <authorList>
            <person name="Zhang G."/>
            <person name="Fang X."/>
            <person name="Guo X."/>
            <person name="Li L."/>
            <person name="Luo R."/>
            <person name="Xu F."/>
            <person name="Yang P."/>
            <person name="Zhang L."/>
            <person name="Wang X."/>
            <person name="Qi H."/>
            <person name="Xiong Z."/>
            <person name="Que H."/>
            <person name="Xie Y."/>
            <person name="Holland P.W."/>
            <person name="Paps J."/>
            <person name="Zhu Y."/>
            <person name="Wu F."/>
            <person name="Chen Y."/>
            <person name="Wang J."/>
            <person name="Peng C."/>
            <person name="Meng J."/>
            <person name="Yang L."/>
            <person name="Liu J."/>
            <person name="Wen B."/>
            <person name="Zhang N."/>
            <person name="Huang Z."/>
            <person name="Zhu Q."/>
            <person name="Feng Y."/>
            <person name="Mount A."/>
            <person name="Hedgecock D."/>
            <person name="Xu Z."/>
            <person name="Liu Y."/>
            <person name="Domazet-Loso T."/>
            <person name="Du Y."/>
            <person name="Sun X."/>
            <person name="Zhang S."/>
            <person name="Liu B."/>
            <person name="Cheng P."/>
            <person name="Jiang X."/>
            <person name="Li J."/>
            <person name="Fan D."/>
            <person name="Wang W."/>
            <person name="Fu W."/>
            <person name="Wang T."/>
            <person name="Wang B."/>
            <person name="Zhang J."/>
            <person name="Peng Z."/>
            <person name="Li Y."/>
            <person name="Li N."/>
            <person name="Wang J."/>
            <person name="Chen M."/>
            <person name="He Y."/>
            <person name="Tan F."/>
            <person name="Song X."/>
            <person name="Zheng Q."/>
            <person name="Huang R."/>
            <person name="Yang H."/>
            <person name="Du X."/>
            <person name="Chen L."/>
            <person name="Yang M."/>
            <person name="Gaffney P.M."/>
            <person name="Wang S."/>
            <person name="Luo L."/>
            <person name="She Z."/>
            <person name="Ming Y."/>
            <person name="Huang W."/>
            <person name="Zhang S."/>
            <person name="Huang B."/>
            <person name="Zhang Y."/>
            <person name="Qu T."/>
            <person name="Ni P."/>
            <person name="Miao G."/>
            <person name="Wang J."/>
            <person name="Wang Q."/>
            <person name="Steinberg C.E."/>
            <person name="Wang H."/>
            <person name="Li N."/>
            <person name="Qian L."/>
            <person name="Zhang G."/>
            <person name="Li Y."/>
            <person name="Yang H."/>
            <person name="Liu X."/>
            <person name="Wang J."/>
            <person name="Yin Y."/>
            <person name="Wang J."/>
        </authorList>
    </citation>
    <scope>NUCLEOTIDE SEQUENCE [LARGE SCALE GENOMIC DNA]</scope>
    <source>
        <strain evidence="1">05x7-T-G4-1.051#20</strain>
    </source>
</reference>
<proteinExistence type="predicted"/>
<dbReference type="AlphaFoldDB" id="K1QF14"/>
<dbReference type="EMBL" id="JH816153">
    <property type="protein sequence ID" value="EKC29709.1"/>
    <property type="molecule type" value="Genomic_DNA"/>
</dbReference>